<protein>
    <submittedName>
        <fullName evidence="2">Aspartate-semialdehyde dehydrogenase</fullName>
    </submittedName>
</protein>
<evidence type="ECO:0000256" key="1">
    <source>
        <dbReference type="SAM" id="MobiDB-lite"/>
    </source>
</evidence>
<keyword evidence="3" id="KW-1185">Reference proteome</keyword>
<sequence length="100" mass="11270">MLPPILPSQVAVTSQQDPPKARPDVPPVVPVEETSADNSVALDKRDPEETAMRLREEQRRRQQQRERARAEGEASGEALEEEYGLDENLPRKGLWVDIKA</sequence>
<dbReference type="RefSeq" id="WP_251835126.1">
    <property type="nucleotide sequence ID" value="NZ_JACSQG010000001.1"/>
</dbReference>
<evidence type="ECO:0000313" key="3">
    <source>
        <dbReference type="Proteomes" id="UP000611945"/>
    </source>
</evidence>
<feature type="region of interest" description="Disordered" evidence="1">
    <location>
        <begin position="1"/>
        <end position="100"/>
    </location>
</feature>
<gene>
    <name evidence="2" type="ORF">H9642_04125</name>
</gene>
<dbReference type="Proteomes" id="UP000611945">
    <property type="component" value="Unassembled WGS sequence"/>
</dbReference>
<dbReference type="EMBL" id="JACSQG010000001">
    <property type="protein sequence ID" value="MBD7976371.1"/>
    <property type="molecule type" value="Genomic_DNA"/>
</dbReference>
<evidence type="ECO:0000313" key="2">
    <source>
        <dbReference type="EMBL" id="MBD7976371.1"/>
    </source>
</evidence>
<comment type="caution">
    <text evidence="2">The sequence shown here is derived from an EMBL/GenBank/DDBJ whole genome shotgun (WGS) entry which is preliminary data.</text>
</comment>
<organism evidence="2 3">
    <name type="scientific">Serpens gallinarum</name>
    <dbReference type="NCBI Taxonomy" id="2763075"/>
    <lineage>
        <taxon>Bacteria</taxon>
        <taxon>Pseudomonadati</taxon>
        <taxon>Pseudomonadota</taxon>
        <taxon>Gammaproteobacteria</taxon>
        <taxon>Pseudomonadales</taxon>
        <taxon>Pseudomonadaceae</taxon>
        <taxon>Pseudomonas</taxon>
    </lineage>
</organism>
<name>A0ABR8TKR9_9PSED</name>
<proteinExistence type="predicted"/>
<accession>A0ABR8TKR9</accession>
<reference evidence="2 3" key="1">
    <citation type="submission" date="2020-08" db="EMBL/GenBank/DDBJ databases">
        <title>A Genomic Blueprint of the Chicken Gut Microbiome.</title>
        <authorList>
            <person name="Gilroy R."/>
            <person name="Ravi A."/>
            <person name="Getino M."/>
            <person name="Pursley I."/>
            <person name="Horton D.L."/>
            <person name="Alikhan N.-F."/>
            <person name="Baker D."/>
            <person name="Gharbi K."/>
            <person name="Hall N."/>
            <person name="Watson M."/>
            <person name="Adriaenssens E.M."/>
            <person name="Foster-Nyarko E."/>
            <person name="Jarju S."/>
            <person name="Secka A."/>
            <person name="Antonio M."/>
            <person name="Oren A."/>
            <person name="Chaudhuri R."/>
            <person name="La Ragione R.M."/>
            <person name="Hildebrand F."/>
            <person name="Pallen M.J."/>
        </authorList>
    </citation>
    <scope>NUCLEOTIDE SEQUENCE [LARGE SCALE GENOMIC DNA]</scope>
    <source>
        <strain evidence="2 3">Sa2CUA2</strain>
    </source>
</reference>
<feature type="compositionally biased region" description="Basic and acidic residues" evidence="1">
    <location>
        <begin position="42"/>
        <end position="72"/>
    </location>
</feature>